<dbReference type="InterPro" id="IPR006439">
    <property type="entry name" value="HAD-SF_hydro_IA"/>
</dbReference>
<dbReference type="Proteomes" id="UP000032679">
    <property type="component" value="Unassembled WGS sequence"/>
</dbReference>
<comment type="caution">
    <text evidence="1">The sequence shown here is derived from an EMBL/GenBank/DDBJ whole genome shotgun (WGS) entry which is preliminary data.</text>
</comment>
<dbReference type="InterPro" id="IPR023198">
    <property type="entry name" value="PGP-like_dom2"/>
</dbReference>
<dbReference type="SFLD" id="SFLDS00003">
    <property type="entry name" value="Haloacid_Dehalogenase"/>
    <property type="match status" value="1"/>
</dbReference>
<dbReference type="PANTHER" id="PTHR43481">
    <property type="entry name" value="FRUCTOSE-1-PHOSPHATE PHOSPHATASE"/>
    <property type="match status" value="1"/>
</dbReference>
<dbReference type="SFLD" id="SFLDG01129">
    <property type="entry name" value="C1.5:_HAD__Beta-PGM__Phosphata"/>
    <property type="match status" value="1"/>
</dbReference>
<gene>
    <name evidence="1" type="ORF">Tasa_038_055</name>
</gene>
<dbReference type="EMBL" id="BALE01000038">
    <property type="protein sequence ID" value="GAN55074.1"/>
    <property type="molecule type" value="Genomic_DNA"/>
</dbReference>
<reference evidence="1 2" key="1">
    <citation type="submission" date="2012-10" db="EMBL/GenBank/DDBJ databases">
        <title>Genome sequencing of Tanticharoenia sakaeratensis NBRC 103193.</title>
        <authorList>
            <person name="Azuma Y."/>
            <person name="Hadano H."/>
            <person name="Hirakawa H."/>
            <person name="Matsushita K."/>
        </authorList>
    </citation>
    <scope>NUCLEOTIDE SEQUENCE [LARGE SCALE GENOMIC DNA]</scope>
    <source>
        <strain evidence="1 2">NBRC 103193</strain>
    </source>
</reference>
<protein>
    <submittedName>
        <fullName evidence="1">HAD-superfamily hydrolase subfamily IA</fullName>
    </submittedName>
</protein>
<dbReference type="Gene3D" id="1.10.150.240">
    <property type="entry name" value="Putative phosphatase, domain 2"/>
    <property type="match status" value="1"/>
</dbReference>
<dbReference type="PANTHER" id="PTHR43481:SF4">
    <property type="entry name" value="GLYCEROL-1-PHOSPHATE PHOSPHOHYDROLASE 1-RELATED"/>
    <property type="match status" value="1"/>
</dbReference>
<sequence>MTNHRRLFPDHHLDAFLFDMDGTILTSIVAAERVWARWARKHGLNVEAFLPTLHGVRTIETVKRQNLPVDPEAEARWITEQEMVDTDGITEIPGAARFLASLPDHGWAIVTSATRDLALRRIEIAGLPMPPVLVTSEDVVRGKPEPDCFLLGAERLGVAIEDCVIFEDAPAGIQAAEASGAQVVVITHTHREPMSTPHLTVPGYDALEAREGPNETLELFQA</sequence>
<dbReference type="SUPFAM" id="SSF56784">
    <property type="entry name" value="HAD-like"/>
    <property type="match status" value="1"/>
</dbReference>
<dbReference type="InterPro" id="IPR051806">
    <property type="entry name" value="HAD-like_SPP"/>
</dbReference>
<keyword evidence="2" id="KW-1185">Reference proteome</keyword>
<dbReference type="Gene3D" id="3.40.50.1000">
    <property type="entry name" value="HAD superfamily/HAD-like"/>
    <property type="match status" value="1"/>
</dbReference>
<evidence type="ECO:0000313" key="2">
    <source>
        <dbReference type="Proteomes" id="UP000032679"/>
    </source>
</evidence>
<evidence type="ECO:0000313" key="1">
    <source>
        <dbReference type="EMBL" id="GAN55074.1"/>
    </source>
</evidence>
<dbReference type="OrthoDB" id="9800058at2"/>
<dbReference type="Pfam" id="PF00702">
    <property type="entry name" value="Hydrolase"/>
    <property type="match status" value="1"/>
</dbReference>
<dbReference type="AlphaFoldDB" id="A0A0D6MN14"/>
<dbReference type="CDD" id="cd07527">
    <property type="entry name" value="HAD_ScGPP-like"/>
    <property type="match status" value="1"/>
</dbReference>
<name>A0A0D6MN14_9PROT</name>
<accession>A0A0D6MN14</accession>
<dbReference type="NCBIfam" id="TIGR01509">
    <property type="entry name" value="HAD-SF-IA-v3"/>
    <property type="match status" value="1"/>
</dbReference>
<dbReference type="InterPro" id="IPR036412">
    <property type="entry name" value="HAD-like_sf"/>
</dbReference>
<keyword evidence="1" id="KW-0378">Hydrolase</keyword>
<proteinExistence type="predicted"/>
<dbReference type="STRING" id="1231623.Tasa_038_055"/>
<dbReference type="InterPro" id="IPR023214">
    <property type="entry name" value="HAD_sf"/>
</dbReference>
<dbReference type="PROSITE" id="PS01228">
    <property type="entry name" value="COF_1"/>
    <property type="match status" value="1"/>
</dbReference>
<dbReference type="GO" id="GO:0050308">
    <property type="term" value="F:sugar-phosphatase activity"/>
    <property type="evidence" value="ECO:0007669"/>
    <property type="project" value="TreeGrafter"/>
</dbReference>
<organism evidence="1 2">
    <name type="scientific">Tanticharoenia sakaeratensis NBRC 103193</name>
    <dbReference type="NCBI Taxonomy" id="1231623"/>
    <lineage>
        <taxon>Bacteria</taxon>
        <taxon>Pseudomonadati</taxon>
        <taxon>Pseudomonadota</taxon>
        <taxon>Alphaproteobacteria</taxon>
        <taxon>Acetobacterales</taxon>
        <taxon>Acetobacteraceae</taxon>
        <taxon>Tanticharoenia</taxon>
    </lineage>
</organism>
<dbReference type="RefSeq" id="WP_048849903.1">
    <property type="nucleotide sequence ID" value="NZ_BALE01000038.1"/>
</dbReference>